<evidence type="ECO:0000313" key="2">
    <source>
        <dbReference type="EMBL" id="QCR04407.1"/>
    </source>
</evidence>
<dbReference type="EMBL" id="CP034036">
    <property type="protein sequence ID" value="QCR04407.1"/>
    <property type="molecule type" value="Genomic_DNA"/>
</dbReference>
<gene>
    <name evidence="2" type="ORF">EH206_09600</name>
</gene>
<name>A0ABX5V2F6_9GAMM</name>
<protein>
    <submittedName>
        <fullName evidence="2">Uncharacterized protein</fullName>
    </submittedName>
</protein>
<feature type="compositionally biased region" description="Basic and acidic residues" evidence="1">
    <location>
        <begin position="58"/>
        <end position="67"/>
    </location>
</feature>
<evidence type="ECO:0000313" key="3">
    <source>
        <dbReference type="Proteomes" id="UP000303847"/>
    </source>
</evidence>
<dbReference type="RefSeq" id="WP_009112572.1">
    <property type="nucleotide sequence ID" value="NZ_CP034036.1"/>
</dbReference>
<feature type="region of interest" description="Disordered" evidence="1">
    <location>
        <begin position="24"/>
        <end position="67"/>
    </location>
</feature>
<keyword evidence="3" id="KW-1185">Reference proteome</keyword>
<dbReference type="SUPFAM" id="SSF52309">
    <property type="entry name" value="N-(deoxy)ribosyltransferase-like"/>
    <property type="match status" value="1"/>
</dbReference>
<evidence type="ECO:0000256" key="1">
    <source>
        <dbReference type="SAM" id="MobiDB-lite"/>
    </source>
</evidence>
<accession>A0ABX5V2F6</accession>
<organism evidence="2 3">
    <name type="scientific">Brenneria nigrifluens DSM 30175 = ATCC 13028</name>
    <dbReference type="NCBI Taxonomy" id="1121120"/>
    <lineage>
        <taxon>Bacteria</taxon>
        <taxon>Pseudomonadati</taxon>
        <taxon>Pseudomonadota</taxon>
        <taxon>Gammaproteobacteria</taxon>
        <taxon>Enterobacterales</taxon>
        <taxon>Pectobacteriaceae</taxon>
        <taxon>Brenneria</taxon>
    </lineage>
</organism>
<dbReference type="Proteomes" id="UP000303847">
    <property type="component" value="Chromosome"/>
</dbReference>
<proteinExistence type="predicted"/>
<reference evidence="2 3" key="1">
    <citation type="submission" date="2018-11" db="EMBL/GenBank/DDBJ databases">
        <title>Genome sequences of Brenneria nigrifluens and Brenneria rubrifaciens.</title>
        <authorList>
            <person name="Poret-Peterson A.T."/>
            <person name="McClean A.E."/>
            <person name="Kluepfel D.A."/>
        </authorList>
    </citation>
    <scope>NUCLEOTIDE SEQUENCE [LARGE SCALE GENOMIC DNA]</scope>
    <source>
        <strain evidence="2 3">ATCC 13028</strain>
    </source>
</reference>
<sequence length="364" mass="40262">MLSNVNPIKNHGQYNLPNINEKPAQEKKHADNSNENQAPSLRPVVTPWPERNPNIREATSDDIKKKELSPFSNGAAKSMSQPNQDVNADKNLLQAKNYGHQADNNQFSLRDKLQYTNGQGALKDAVNIVINRNKELESLGAFTATSNMNSPHNGAYFWSGSTMKDGEVIHSAMLTAQSIAEKQGGVTLEMTEGGHSLHNYSGEEDSFSFIKERFKYADGTKLSDDNYTVKKDLIEKGIANTGIDILVETGISKTDSKESVVSSQHSVPHTLWDIMSMRYADKVTGEAKAIHAISEKDPYVKSEAFQNNTWNAKERPTLENNGVSVKELYSEQLDGHLVGENKSNKKNWANTGGFIGNIKPDNHS</sequence>